<dbReference type="GO" id="GO:0003824">
    <property type="term" value="F:catalytic activity"/>
    <property type="evidence" value="ECO:0007669"/>
    <property type="project" value="UniProtKB-ARBA"/>
</dbReference>
<dbReference type="InterPro" id="IPR043128">
    <property type="entry name" value="Rev_trsase/Diguanyl_cyclase"/>
</dbReference>
<dbReference type="PANTHER" id="PTHR46663">
    <property type="entry name" value="DIGUANYLATE CYCLASE DGCT-RELATED"/>
    <property type="match status" value="1"/>
</dbReference>
<feature type="transmembrane region" description="Helical" evidence="1">
    <location>
        <begin position="69"/>
        <end position="89"/>
    </location>
</feature>
<feature type="transmembrane region" description="Helical" evidence="1">
    <location>
        <begin position="175"/>
        <end position="192"/>
    </location>
</feature>
<evidence type="ECO:0000259" key="2">
    <source>
        <dbReference type="PROSITE" id="PS50887"/>
    </source>
</evidence>
<feature type="transmembrane region" description="Helical" evidence="1">
    <location>
        <begin position="96"/>
        <end position="116"/>
    </location>
</feature>
<keyword evidence="4" id="KW-1185">Reference proteome</keyword>
<comment type="caution">
    <text evidence="3">The sequence shown here is derived from an EMBL/GenBank/DDBJ whole genome shotgun (WGS) entry which is preliminary data.</text>
</comment>
<evidence type="ECO:0000256" key="1">
    <source>
        <dbReference type="SAM" id="Phobius"/>
    </source>
</evidence>
<protein>
    <submittedName>
        <fullName evidence="3">GGDEF domain-containing protein</fullName>
    </submittedName>
</protein>
<dbReference type="InterPro" id="IPR036259">
    <property type="entry name" value="MFS_trans_sf"/>
</dbReference>
<dbReference type="AlphaFoldDB" id="A0A4Q9GWT2"/>
<dbReference type="EMBL" id="SIXI01000004">
    <property type="protein sequence ID" value="TBO30057.1"/>
    <property type="molecule type" value="Genomic_DNA"/>
</dbReference>
<dbReference type="SUPFAM" id="SSF103473">
    <property type="entry name" value="MFS general substrate transporter"/>
    <property type="match status" value="1"/>
</dbReference>
<dbReference type="SMART" id="SM00267">
    <property type="entry name" value="GGDEF"/>
    <property type="match status" value="1"/>
</dbReference>
<evidence type="ECO:0000313" key="4">
    <source>
        <dbReference type="Proteomes" id="UP000292120"/>
    </source>
</evidence>
<gene>
    <name evidence="3" type="ORF">EYS42_10095</name>
</gene>
<dbReference type="Pfam" id="PF00990">
    <property type="entry name" value="GGDEF"/>
    <property type="match status" value="1"/>
</dbReference>
<dbReference type="PANTHER" id="PTHR46663:SF2">
    <property type="entry name" value="GGDEF DOMAIN-CONTAINING PROTEIN"/>
    <property type="match status" value="1"/>
</dbReference>
<sequence>MSSLHEQLHPVSLSFRDRALEAHYQAVSLPRLRWHARLATIVGLAVYALFGILDPYYVPEALQGLVWQVRLASMLCGVAALMATWAAWYDRWGHTVLMLSGLVAGASTLTIFWFLPPRVLEHYYAALLLLCVFIYDFVGVRFSLALLGNLILLAAYNVLFVWLQERPREVWMSHNLHLVCANILAGTAAYLAEYRQRKLFLIQRYLKQDAQQMRHDALHDALTRLPNRLLLLDRLEQSLSHARRTGQPGAVLFIDLDGFKAVNDTHGHSAGDEVLREVARRMRRCLRESDTLCRLGGDEFVVLTPGVGTVQQLQALIDKLRTEIELAFVVPTIRTQGVTKVWVGASMGATFFPPADLQAEELLNAADEAMYRAKRSGRSLELGVVGGGVGASGAHAA</sequence>
<keyword evidence="1" id="KW-0812">Transmembrane</keyword>
<dbReference type="RefSeq" id="WP_130968051.1">
    <property type="nucleotide sequence ID" value="NZ_SIXI01000004.1"/>
</dbReference>
<dbReference type="FunFam" id="3.30.70.270:FF:000001">
    <property type="entry name" value="Diguanylate cyclase domain protein"/>
    <property type="match status" value="1"/>
</dbReference>
<feature type="transmembrane region" description="Helical" evidence="1">
    <location>
        <begin position="122"/>
        <end position="138"/>
    </location>
</feature>
<keyword evidence="1" id="KW-1133">Transmembrane helix</keyword>
<proteinExistence type="predicted"/>
<name>A0A4Q9GWT2_9BURK</name>
<dbReference type="InterPro" id="IPR029787">
    <property type="entry name" value="Nucleotide_cyclase"/>
</dbReference>
<dbReference type="InterPro" id="IPR000160">
    <property type="entry name" value="GGDEF_dom"/>
</dbReference>
<dbReference type="PROSITE" id="PS50887">
    <property type="entry name" value="GGDEF"/>
    <property type="match status" value="1"/>
</dbReference>
<accession>A0A4Q9GWT2</accession>
<dbReference type="NCBIfam" id="TIGR00254">
    <property type="entry name" value="GGDEF"/>
    <property type="match status" value="1"/>
</dbReference>
<keyword evidence="1" id="KW-0472">Membrane</keyword>
<dbReference type="InterPro" id="IPR052163">
    <property type="entry name" value="DGC-Regulatory_Protein"/>
</dbReference>
<organism evidence="3 4">
    <name type="scientific">Aquabacterium lacunae</name>
    <dbReference type="NCBI Taxonomy" id="2528630"/>
    <lineage>
        <taxon>Bacteria</taxon>
        <taxon>Pseudomonadati</taxon>
        <taxon>Pseudomonadota</taxon>
        <taxon>Betaproteobacteria</taxon>
        <taxon>Burkholderiales</taxon>
        <taxon>Aquabacterium</taxon>
    </lineage>
</organism>
<feature type="transmembrane region" description="Helical" evidence="1">
    <location>
        <begin position="145"/>
        <end position="163"/>
    </location>
</feature>
<dbReference type="CDD" id="cd01949">
    <property type="entry name" value="GGDEF"/>
    <property type="match status" value="1"/>
</dbReference>
<feature type="domain" description="GGDEF" evidence="2">
    <location>
        <begin position="247"/>
        <end position="386"/>
    </location>
</feature>
<dbReference type="Proteomes" id="UP000292120">
    <property type="component" value="Unassembled WGS sequence"/>
</dbReference>
<dbReference type="SUPFAM" id="SSF55073">
    <property type="entry name" value="Nucleotide cyclase"/>
    <property type="match status" value="1"/>
</dbReference>
<dbReference type="Gene3D" id="3.30.70.270">
    <property type="match status" value="1"/>
</dbReference>
<feature type="transmembrane region" description="Helical" evidence="1">
    <location>
        <begin position="38"/>
        <end position="57"/>
    </location>
</feature>
<reference evidence="3 4" key="1">
    <citation type="submission" date="2019-02" db="EMBL/GenBank/DDBJ databases">
        <title>Aquabacterium sp. strain KMB7.</title>
        <authorList>
            <person name="Chen W.-M."/>
        </authorList>
    </citation>
    <scope>NUCLEOTIDE SEQUENCE [LARGE SCALE GENOMIC DNA]</scope>
    <source>
        <strain evidence="3 4">KMB7</strain>
    </source>
</reference>
<dbReference type="OrthoDB" id="9813903at2"/>
<evidence type="ECO:0000313" key="3">
    <source>
        <dbReference type="EMBL" id="TBO30057.1"/>
    </source>
</evidence>